<comment type="similarity">
    <text evidence="9">Belongs to the G-protein coupled receptor 1 family.</text>
</comment>
<accession>G3WG46</accession>
<dbReference type="PANTHER" id="PTHR26453">
    <property type="entry name" value="OLFACTORY RECEPTOR"/>
    <property type="match status" value="1"/>
</dbReference>
<dbReference type="GO" id="GO:0005886">
    <property type="term" value="C:plasma membrane"/>
    <property type="evidence" value="ECO:0007669"/>
    <property type="project" value="UniProtKB-SubCell"/>
</dbReference>
<keyword evidence="9" id="KW-0675">Receptor</keyword>
<feature type="transmembrane region" description="Helical" evidence="10">
    <location>
        <begin position="105"/>
        <end position="132"/>
    </location>
</feature>
<keyword evidence="9" id="KW-0297">G-protein coupled receptor</keyword>
<dbReference type="GO" id="GO:0004930">
    <property type="term" value="F:G protein-coupled receptor activity"/>
    <property type="evidence" value="ECO:0007669"/>
    <property type="project" value="UniProtKB-KW"/>
</dbReference>
<feature type="transmembrane region" description="Helical" evidence="10">
    <location>
        <begin position="37"/>
        <end position="62"/>
    </location>
</feature>
<keyword evidence="2 10" id="KW-1003">Cell membrane</keyword>
<dbReference type="PROSITE" id="PS00237">
    <property type="entry name" value="G_PROTEIN_RECEP_F1_1"/>
    <property type="match status" value="1"/>
</dbReference>
<dbReference type="Pfam" id="PF13853">
    <property type="entry name" value="7tm_4"/>
    <property type="match status" value="1"/>
</dbReference>
<dbReference type="Ensembl" id="ENSSHAT00000014521.2">
    <property type="protein sequence ID" value="ENSSHAP00000014401.2"/>
    <property type="gene ID" value="ENSSHAG00000012300.2"/>
</dbReference>
<reference evidence="12 13" key="1">
    <citation type="journal article" date="2011" name="Proc. Natl. Acad. Sci. U.S.A.">
        <title>Genetic diversity and population structure of the endangered marsupial Sarcophilus harrisii (Tasmanian devil).</title>
        <authorList>
            <person name="Miller W."/>
            <person name="Hayes V.M."/>
            <person name="Ratan A."/>
            <person name="Petersen D.C."/>
            <person name="Wittekindt N.E."/>
            <person name="Miller J."/>
            <person name="Walenz B."/>
            <person name="Knight J."/>
            <person name="Qi J."/>
            <person name="Zhao F."/>
            <person name="Wang Q."/>
            <person name="Bedoya-Reina O.C."/>
            <person name="Katiyar N."/>
            <person name="Tomsho L.P."/>
            <person name="Kasson L.M."/>
            <person name="Hardie R.A."/>
            <person name="Woodbridge P."/>
            <person name="Tindall E.A."/>
            <person name="Bertelsen M.F."/>
            <person name="Dixon D."/>
            <person name="Pyecroft S."/>
            <person name="Helgen K.M."/>
            <person name="Lesk A.M."/>
            <person name="Pringle T.H."/>
            <person name="Patterson N."/>
            <person name="Zhang Y."/>
            <person name="Kreiss A."/>
            <person name="Woods G.M."/>
            <person name="Jones M.E."/>
            <person name="Schuster S.C."/>
        </authorList>
    </citation>
    <scope>NUCLEOTIDE SEQUENCE [LARGE SCALE GENOMIC DNA]</scope>
</reference>
<sequence length="326" mass="36903">MPPLYWGMTLSWDSSVWTPISIFPCTSSSHIWPEIQIFLFVLFSLFYAATLLGNGIILGLICLDSHLHIPMYFFLSHLAIVDMSYASNNVPKMLVNLLSKDRGISFAPCIMQIFLYLAFASVECLILVVMSYDRYVAICHPLRYTVIMNWRLCITLTIISWAFSFLLALVHVILILRLPFCGPREVNHFFCEILSVLKLACADTTLNQLVIFTACVFILVGPLCLVLISYMRILYAILRIQSGEGRKKAFSTCSSHLCVVGLFFGSAIILYMTPNSSHPEEQQKILSLFYSLFNPMLNPLIYSLRNAEVKGALRRVLGKENPSPNM</sequence>
<feature type="transmembrane region" description="Helical" evidence="10">
    <location>
        <begin position="285"/>
        <end position="304"/>
    </location>
</feature>
<dbReference type="AlphaFoldDB" id="G3WG46"/>
<dbReference type="Proteomes" id="UP000007648">
    <property type="component" value="Unassembled WGS sequence"/>
</dbReference>
<dbReference type="FunCoup" id="G3WG46">
    <property type="interactions" value="531"/>
</dbReference>
<evidence type="ECO:0000256" key="10">
    <source>
        <dbReference type="RuleBase" id="RU363047"/>
    </source>
</evidence>
<evidence type="ECO:0000256" key="1">
    <source>
        <dbReference type="ARBA" id="ARBA00004651"/>
    </source>
</evidence>
<feature type="transmembrane region" description="Helical" evidence="10">
    <location>
        <begin position="152"/>
        <end position="176"/>
    </location>
</feature>
<name>G3WG46_SARHA</name>
<dbReference type="InterPro" id="IPR017452">
    <property type="entry name" value="GPCR_Rhodpsn_7TM"/>
</dbReference>
<dbReference type="GO" id="GO:0004984">
    <property type="term" value="F:olfactory receptor activity"/>
    <property type="evidence" value="ECO:0007669"/>
    <property type="project" value="InterPro"/>
</dbReference>
<protein>
    <recommendedName>
        <fullName evidence="10">Olfactory receptor</fullName>
    </recommendedName>
</protein>
<dbReference type="GeneTree" id="ENSGT00940000153255"/>
<evidence type="ECO:0000256" key="9">
    <source>
        <dbReference type="RuleBase" id="RU000688"/>
    </source>
</evidence>
<keyword evidence="8 9" id="KW-0807">Transducer</keyword>
<comment type="subcellular location">
    <subcellularLocation>
        <location evidence="1 10">Cell membrane</location>
        <topology evidence="1 10">Multi-pass membrane protein</topology>
    </subcellularLocation>
</comment>
<evidence type="ECO:0000256" key="6">
    <source>
        <dbReference type="ARBA" id="ARBA00022989"/>
    </source>
</evidence>
<evidence type="ECO:0000256" key="7">
    <source>
        <dbReference type="ARBA" id="ARBA00023136"/>
    </source>
</evidence>
<feature type="transmembrane region" description="Helical" evidence="10">
    <location>
        <begin position="209"/>
        <end position="228"/>
    </location>
</feature>
<keyword evidence="7 10" id="KW-0472">Membrane</keyword>
<dbReference type="InterPro" id="IPR000725">
    <property type="entry name" value="Olfact_rcpt"/>
</dbReference>
<evidence type="ECO:0000313" key="12">
    <source>
        <dbReference type="Ensembl" id="ENSSHAP00000014401.2"/>
    </source>
</evidence>
<feature type="domain" description="G-protein coupled receptors family 1 profile" evidence="11">
    <location>
        <begin position="53"/>
        <end position="302"/>
    </location>
</feature>
<dbReference type="PRINTS" id="PR00237">
    <property type="entry name" value="GPCRRHODOPSN"/>
</dbReference>
<dbReference type="PRINTS" id="PR00245">
    <property type="entry name" value="OLFACTORYR"/>
</dbReference>
<evidence type="ECO:0000256" key="5">
    <source>
        <dbReference type="ARBA" id="ARBA00022725"/>
    </source>
</evidence>
<proteinExistence type="inferred from homology"/>
<evidence type="ECO:0000256" key="2">
    <source>
        <dbReference type="ARBA" id="ARBA00022475"/>
    </source>
</evidence>
<organism evidence="12 13">
    <name type="scientific">Sarcophilus harrisii</name>
    <name type="common">Tasmanian devil</name>
    <name type="synonym">Sarcophilus laniarius</name>
    <dbReference type="NCBI Taxonomy" id="9305"/>
    <lineage>
        <taxon>Eukaryota</taxon>
        <taxon>Metazoa</taxon>
        <taxon>Chordata</taxon>
        <taxon>Craniata</taxon>
        <taxon>Vertebrata</taxon>
        <taxon>Euteleostomi</taxon>
        <taxon>Mammalia</taxon>
        <taxon>Metatheria</taxon>
        <taxon>Dasyuromorphia</taxon>
        <taxon>Dasyuridae</taxon>
        <taxon>Sarcophilus</taxon>
    </lineage>
</organism>
<feature type="transmembrane region" description="Helical" evidence="10">
    <location>
        <begin position="249"/>
        <end position="273"/>
    </location>
</feature>
<keyword evidence="4 9" id="KW-0812">Transmembrane</keyword>
<dbReference type="Gene3D" id="1.20.1070.10">
    <property type="entry name" value="Rhodopsin 7-helix transmembrane proteins"/>
    <property type="match status" value="1"/>
</dbReference>
<dbReference type="HOGENOM" id="CLU_012526_1_2_1"/>
<dbReference type="PROSITE" id="PS50262">
    <property type="entry name" value="G_PROTEIN_RECEP_F1_2"/>
    <property type="match status" value="1"/>
</dbReference>
<evidence type="ECO:0000256" key="4">
    <source>
        <dbReference type="ARBA" id="ARBA00022692"/>
    </source>
</evidence>
<evidence type="ECO:0000256" key="3">
    <source>
        <dbReference type="ARBA" id="ARBA00022606"/>
    </source>
</evidence>
<keyword evidence="6 10" id="KW-1133">Transmembrane helix</keyword>
<dbReference type="InParanoid" id="G3WG46"/>
<keyword evidence="13" id="KW-1185">Reference proteome</keyword>
<keyword evidence="5 10" id="KW-0552">Olfaction</keyword>
<dbReference type="CDD" id="cd15420">
    <property type="entry name" value="7tmA_OR2A-like"/>
    <property type="match status" value="1"/>
</dbReference>
<dbReference type="InterPro" id="IPR000276">
    <property type="entry name" value="GPCR_Rhodpsn"/>
</dbReference>
<reference evidence="12" key="3">
    <citation type="submission" date="2025-09" db="UniProtKB">
        <authorList>
            <consortium name="Ensembl"/>
        </authorList>
    </citation>
    <scope>IDENTIFICATION</scope>
</reference>
<reference evidence="12" key="2">
    <citation type="submission" date="2025-08" db="UniProtKB">
        <authorList>
            <consortium name="Ensembl"/>
        </authorList>
    </citation>
    <scope>IDENTIFICATION</scope>
</reference>
<dbReference type="eggNOG" id="ENOG502SIA2">
    <property type="taxonomic scope" value="Eukaryota"/>
</dbReference>
<evidence type="ECO:0000313" key="13">
    <source>
        <dbReference type="Proteomes" id="UP000007648"/>
    </source>
</evidence>
<evidence type="ECO:0000259" key="11">
    <source>
        <dbReference type="PROSITE" id="PS50262"/>
    </source>
</evidence>
<evidence type="ECO:0000256" key="8">
    <source>
        <dbReference type="ARBA" id="ARBA00023224"/>
    </source>
</evidence>
<dbReference type="FunFam" id="1.20.1070.10:FF:000008">
    <property type="entry name" value="Olfactory receptor"/>
    <property type="match status" value="1"/>
</dbReference>
<dbReference type="SUPFAM" id="SSF81321">
    <property type="entry name" value="Family A G protein-coupled receptor-like"/>
    <property type="match status" value="1"/>
</dbReference>
<keyword evidence="3 10" id="KW-0716">Sensory transduction</keyword>